<accession>A0A0A8LAD3</accession>
<keyword evidence="2" id="KW-0175">Coiled coil</keyword>
<sequence length="501" mass="54524">MSRPILSEPLHGPAGPHQQLTIAPNLQPKKQGKPTGITIRTSRHWVLPPRPKPGRKPSPSMSIKQQIATVKGGSGTEPPAASSAEAPAGIRVKQEPVDLAKEVAISKPGLKKFGAANAAPTSITLTPKTSVPPVASPAEPSSIPLTTCKLQKGKAKQAHAELTTTCITHTQPKPLRTKISPAAPKKQVMQTAKAVDPVYVKPQVKMEQLDVTIDHIQSQTTETKKKPGSKTALKKEIKILKMENNKLKKELTDLVGNLQELKRQFPIGSESPNGATAHAMATTSNVNVPMKQKILPKPATGKSFHEPPHLKQEFTKYAEKSSRKRSIIDTNTDPLPISVKPEPADDTEIFLKFDEDEEPSKDFIKNLSSSKMIATSSLSSRASLTDEDDLLLSSSTPSSLFSTDLGRTYSNQLLSNSSSFPNTGSSPSSSHTSNKSLPNSQYSDAIEAMKFLDGHEQMEFYSKYKFSATHSQEPLISVQNLKMIISLFSRTNWIVSKKKIL</sequence>
<evidence type="ECO:0000259" key="4">
    <source>
        <dbReference type="Pfam" id="PF10297"/>
    </source>
</evidence>
<organism evidence="5 6">
    <name type="scientific">Kluyveromyces dobzhanskii CBS 2104</name>
    <dbReference type="NCBI Taxonomy" id="1427455"/>
    <lineage>
        <taxon>Eukaryota</taxon>
        <taxon>Fungi</taxon>
        <taxon>Dikarya</taxon>
        <taxon>Ascomycota</taxon>
        <taxon>Saccharomycotina</taxon>
        <taxon>Saccharomycetes</taxon>
        <taxon>Saccharomycetales</taxon>
        <taxon>Saccharomycetaceae</taxon>
        <taxon>Kluyveromyces</taxon>
    </lineage>
</organism>
<dbReference type="InterPro" id="IPR018287">
    <property type="entry name" value="Hap4_TF_heteromerisation"/>
</dbReference>
<feature type="compositionally biased region" description="Low complexity" evidence="3">
    <location>
        <begin position="76"/>
        <end position="89"/>
    </location>
</feature>
<dbReference type="AlphaFoldDB" id="A0A0A8LAD3"/>
<evidence type="ECO:0000256" key="3">
    <source>
        <dbReference type="SAM" id="MobiDB-lite"/>
    </source>
</evidence>
<evidence type="ECO:0000256" key="1">
    <source>
        <dbReference type="ARBA" id="ARBA00023242"/>
    </source>
</evidence>
<evidence type="ECO:0000313" key="6">
    <source>
        <dbReference type="Proteomes" id="UP000031516"/>
    </source>
</evidence>
<feature type="domain" description="Hap4 transcription factor heteromerisation" evidence="4">
    <location>
        <begin position="41"/>
        <end position="57"/>
    </location>
</feature>
<dbReference type="EMBL" id="CCBQ010000046">
    <property type="protein sequence ID" value="CDO96046.1"/>
    <property type="molecule type" value="Genomic_DNA"/>
</dbReference>
<dbReference type="Proteomes" id="UP000031516">
    <property type="component" value="Unassembled WGS sequence"/>
</dbReference>
<feature type="region of interest" description="Disordered" evidence="3">
    <location>
        <begin position="1"/>
        <end position="89"/>
    </location>
</feature>
<keyword evidence="6" id="KW-1185">Reference proteome</keyword>
<evidence type="ECO:0000313" key="5">
    <source>
        <dbReference type="EMBL" id="CDO96046.1"/>
    </source>
</evidence>
<feature type="region of interest" description="Disordered" evidence="3">
    <location>
        <begin position="416"/>
        <end position="439"/>
    </location>
</feature>
<feature type="region of interest" description="Disordered" evidence="3">
    <location>
        <begin position="317"/>
        <end position="343"/>
    </location>
</feature>
<dbReference type="GO" id="GO:0005634">
    <property type="term" value="C:nucleus"/>
    <property type="evidence" value="ECO:0007669"/>
    <property type="project" value="InterPro"/>
</dbReference>
<gene>
    <name evidence="5" type="ORF">KLDO_g4266</name>
</gene>
<keyword evidence="1" id="KW-0539">Nucleus</keyword>
<name>A0A0A8LAD3_9SACH</name>
<dbReference type="Pfam" id="PF10297">
    <property type="entry name" value="Hap4_Hap_bind"/>
    <property type="match status" value="1"/>
</dbReference>
<dbReference type="GO" id="GO:0006355">
    <property type="term" value="P:regulation of DNA-templated transcription"/>
    <property type="evidence" value="ECO:0007669"/>
    <property type="project" value="InterPro"/>
</dbReference>
<comment type="caution">
    <text evidence="5">The sequence shown here is derived from an EMBL/GenBank/DDBJ whole genome shotgun (WGS) entry which is preliminary data.</text>
</comment>
<protein>
    <submittedName>
        <fullName evidence="5">WGS project CCBQ000000000 data, contig 00010</fullName>
    </submittedName>
</protein>
<proteinExistence type="predicted"/>
<evidence type="ECO:0000256" key="2">
    <source>
        <dbReference type="SAM" id="Coils"/>
    </source>
</evidence>
<reference evidence="5 6" key="1">
    <citation type="submission" date="2014-03" db="EMBL/GenBank/DDBJ databases">
        <title>The genome of Kluyveromyces dobzhanskii.</title>
        <authorList>
            <person name="Nystedt B."/>
            <person name="Astrom S."/>
        </authorList>
    </citation>
    <scope>NUCLEOTIDE SEQUENCE [LARGE SCALE GENOMIC DNA]</scope>
    <source>
        <strain evidence="5 6">CBS 2104</strain>
    </source>
</reference>
<feature type="coiled-coil region" evidence="2">
    <location>
        <begin position="230"/>
        <end position="264"/>
    </location>
</feature>